<keyword evidence="9" id="KW-0238">DNA-binding</keyword>
<dbReference type="FunFam" id="3.10.150.10:FF:000007">
    <property type="entry name" value="Beta sliding clamp"/>
    <property type="match status" value="1"/>
</dbReference>
<evidence type="ECO:0000256" key="10">
    <source>
        <dbReference type="PIRNR" id="PIRNR000804"/>
    </source>
</evidence>
<comment type="similarity">
    <text evidence="2 10">Belongs to the beta sliding clamp family.</text>
</comment>
<dbReference type="GO" id="GO:0005737">
    <property type="term" value="C:cytoplasm"/>
    <property type="evidence" value="ECO:0007669"/>
    <property type="project" value="UniProtKB-SubCell"/>
</dbReference>
<evidence type="ECO:0000259" key="11">
    <source>
        <dbReference type="Pfam" id="PF00712"/>
    </source>
</evidence>
<dbReference type="EMBL" id="CP022572">
    <property type="protein sequence ID" value="AZU59810.1"/>
    <property type="molecule type" value="Genomic_DNA"/>
</dbReference>
<evidence type="ECO:0000256" key="9">
    <source>
        <dbReference type="ARBA" id="ARBA00023125"/>
    </source>
</evidence>
<comment type="function">
    <text evidence="10">Confers DNA tethering and processivity to DNA polymerases and other proteins. Acts as a clamp, forming a ring around DNA (a reaction catalyzed by the clamp-loading complex) which diffuses in an ATP-independent manner freely and bidirectionally along dsDNA. Initially characterized for its ability to contact the catalytic subunit of DNA polymerase III (Pol III), a complex, multichain enzyme responsible for most of the replicative synthesis in bacteria; Pol III exhibits 3'-5' exonuclease proofreading activity. The beta chain is required for initiation of replication as well as for processivity of DNA replication.</text>
</comment>
<dbReference type="InterPro" id="IPR022635">
    <property type="entry name" value="DNA_polIII_beta_C"/>
</dbReference>
<organism evidence="14 15">
    <name type="scientific">Neobacillus mesonae</name>
    <dbReference type="NCBI Taxonomy" id="1193713"/>
    <lineage>
        <taxon>Bacteria</taxon>
        <taxon>Bacillati</taxon>
        <taxon>Bacillota</taxon>
        <taxon>Bacilli</taxon>
        <taxon>Bacillales</taxon>
        <taxon>Bacillaceae</taxon>
        <taxon>Neobacillus</taxon>
    </lineage>
</organism>
<comment type="subunit">
    <text evidence="10">Forms a ring-shaped head-to-tail homodimer around DNA.</text>
</comment>
<evidence type="ECO:0000256" key="1">
    <source>
        <dbReference type="ARBA" id="ARBA00004496"/>
    </source>
</evidence>
<name>A0A3T0HRS3_9BACI</name>
<comment type="subcellular location">
    <subcellularLocation>
        <location evidence="1 10">Cytoplasm</location>
    </subcellularLocation>
</comment>
<keyword evidence="5 10" id="KW-0808">Transferase</keyword>
<feature type="domain" description="DNA polymerase III beta sliding clamp N-terminal" evidence="11">
    <location>
        <begin position="1"/>
        <end position="127"/>
    </location>
</feature>
<dbReference type="GO" id="GO:0006271">
    <property type="term" value="P:DNA strand elongation involved in DNA replication"/>
    <property type="evidence" value="ECO:0007669"/>
    <property type="project" value="TreeGrafter"/>
</dbReference>
<sequence>MKFIIQRDRLVQSVQDVMKAVTSRTTIPILTGIKMTATAEGVTLTGSDSDISIESFIPKEEAGDEIVEIKQPGAIVLQAKFFSEIVKKLPTDFVEIEVLNHLQTVIRSGKSEFNLIGLDAEEYPHLPQIEEDNKFQIATDLLKAMIRQTHFAVSTSETRPILTGVNWNIEDGELNCIATDSHRLALRKARIEAASDASYNIVIPGKSLNELSKIIDDSNEMIDIVITENQILFKAKHLLFFSRLLEGNYPDTSRLIPAESKTDITVNTKEFLQAIDRASLLAREGRNNVVKLATHEGGIIEVSSNTPEIGKVVEEIQSESVVGEEVKISFSAKYMMDALKALEGTDVTVSFTGAMRPFVIRPLNDETILQLILPVRTY</sequence>
<dbReference type="Pfam" id="PF00712">
    <property type="entry name" value="DNA_pol3_beta"/>
    <property type="match status" value="1"/>
</dbReference>
<keyword evidence="15" id="KW-1185">Reference proteome</keyword>
<evidence type="ECO:0000313" key="14">
    <source>
        <dbReference type="EMBL" id="AZU59810.1"/>
    </source>
</evidence>
<dbReference type="InterPro" id="IPR022637">
    <property type="entry name" value="DNA_polIII_beta_cen"/>
</dbReference>
<proteinExistence type="inferred from homology"/>
<dbReference type="PIRSF" id="PIRSF000804">
    <property type="entry name" value="DNA_pol_III_b"/>
    <property type="match status" value="1"/>
</dbReference>
<dbReference type="Pfam" id="PF02767">
    <property type="entry name" value="DNA_pol3_beta_2"/>
    <property type="match status" value="1"/>
</dbReference>
<evidence type="ECO:0000256" key="2">
    <source>
        <dbReference type="ARBA" id="ARBA00010752"/>
    </source>
</evidence>
<dbReference type="Gene3D" id="3.10.150.10">
    <property type="entry name" value="DNA Polymerase III, subunit A, domain 2"/>
    <property type="match status" value="1"/>
</dbReference>
<keyword evidence="4 10" id="KW-0963">Cytoplasm</keyword>
<dbReference type="InterPro" id="IPR001001">
    <property type="entry name" value="DNA_polIII_beta"/>
</dbReference>
<feature type="domain" description="DNA polymerase III beta sliding clamp C-terminal" evidence="13">
    <location>
        <begin position="254"/>
        <end position="376"/>
    </location>
</feature>
<evidence type="ECO:0000313" key="15">
    <source>
        <dbReference type="Proteomes" id="UP000282892"/>
    </source>
</evidence>
<dbReference type="InterPro" id="IPR022634">
    <property type="entry name" value="DNA_polIII_beta_N"/>
</dbReference>
<dbReference type="InterPro" id="IPR046938">
    <property type="entry name" value="DNA_clamp_sf"/>
</dbReference>
<evidence type="ECO:0000259" key="12">
    <source>
        <dbReference type="Pfam" id="PF02767"/>
    </source>
</evidence>
<dbReference type="AlphaFoldDB" id="A0A3T0HRS3"/>
<dbReference type="CDD" id="cd00140">
    <property type="entry name" value="beta_clamp"/>
    <property type="match status" value="1"/>
</dbReference>
<reference evidence="14 15" key="1">
    <citation type="submission" date="2017-07" db="EMBL/GenBank/DDBJ databases">
        <title>The complete genome sequence of Bacillus mesonae strain H20-5, an efficient strain improving plant abiotic stress resistance.</title>
        <authorList>
            <person name="Kim S.Y."/>
            <person name="Song H."/>
            <person name="Sang M.K."/>
            <person name="Weon H.-Y."/>
            <person name="Song J."/>
        </authorList>
    </citation>
    <scope>NUCLEOTIDE SEQUENCE [LARGE SCALE GENOMIC DNA]</scope>
    <source>
        <strain evidence="14 15">H20-5</strain>
    </source>
</reference>
<dbReference type="GO" id="GO:0008408">
    <property type="term" value="F:3'-5' exonuclease activity"/>
    <property type="evidence" value="ECO:0007669"/>
    <property type="project" value="InterPro"/>
</dbReference>
<keyword evidence="6 10" id="KW-0548">Nucleotidyltransferase</keyword>
<dbReference type="Gene3D" id="3.70.10.10">
    <property type="match status" value="1"/>
</dbReference>
<dbReference type="GO" id="GO:0003887">
    <property type="term" value="F:DNA-directed DNA polymerase activity"/>
    <property type="evidence" value="ECO:0007669"/>
    <property type="project" value="UniProtKB-UniRule"/>
</dbReference>
<dbReference type="STRING" id="1193713.GCA_001636315_02555"/>
<dbReference type="GO" id="GO:0009360">
    <property type="term" value="C:DNA polymerase III complex"/>
    <property type="evidence" value="ECO:0007669"/>
    <property type="project" value="InterPro"/>
</dbReference>
<evidence type="ECO:0000256" key="4">
    <source>
        <dbReference type="ARBA" id="ARBA00022490"/>
    </source>
</evidence>
<dbReference type="SMART" id="SM00480">
    <property type="entry name" value="POL3Bc"/>
    <property type="match status" value="1"/>
</dbReference>
<evidence type="ECO:0000256" key="8">
    <source>
        <dbReference type="ARBA" id="ARBA00022932"/>
    </source>
</evidence>
<evidence type="ECO:0000256" key="7">
    <source>
        <dbReference type="ARBA" id="ARBA00022705"/>
    </source>
</evidence>
<dbReference type="OrthoDB" id="8421503at2"/>
<evidence type="ECO:0000256" key="3">
    <source>
        <dbReference type="ARBA" id="ARBA00021035"/>
    </source>
</evidence>
<dbReference type="GO" id="GO:0003677">
    <property type="term" value="F:DNA binding"/>
    <property type="evidence" value="ECO:0007669"/>
    <property type="project" value="UniProtKB-UniRule"/>
</dbReference>
<dbReference type="PANTHER" id="PTHR30478">
    <property type="entry name" value="DNA POLYMERASE III SUBUNIT BETA"/>
    <property type="match status" value="1"/>
</dbReference>
<evidence type="ECO:0000259" key="13">
    <source>
        <dbReference type="Pfam" id="PF02768"/>
    </source>
</evidence>
<accession>A0A3T0HRS3</accession>
<dbReference type="RefSeq" id="WP_066389915.1">
    <property type="nucleotide sequence ID" value="NZ_CP022572.1"/>
</dbReference>
<evidence type="ECO:0000256" key="6">
    <source>
        <dbReference type="ARBA" id="ARBA00022695"/>
    </source>
</evidence>
<dbReference type="Pfam" id="PF02768">
    <property type="entry name" value="DNA_pol3_beta_3"/>
    <property type="match status" value="1"/>
</dbReference>
<dbReference type="PANTHER" id="PTHR30478:SF0">
    <property type="entry name" value="BETA SLIDING CLAMP"/>
    <property type="match status" value="1"/>
</dbReference>
<dbReference type="NCBIfam" id="TIGR00663">
    <property type="entry name" value="dnan"/>
    <property type="match status" value="1"/>
</dbReference>
<protein>
    <recommendedName>
        <fullName evidence="3 10">Beta sliding clamp</fullName>
    </recommendedName>
</protein>
<dbReference type="SUPFAM" id="SSF55979">
    <property type="entry name" value="DNA clamp"/>
    <property type="match status" value="3"/>
</dbReference>
<dbReference type="Proteomes" id="UP000282892">
    <property type="component" value="Chromosome"/>
</dbReference>
<keyword evidence="8 10" id="KW-0239">DNA-directed DNA polymerase</keyword>
<feature type="domain" description="DNA polymerase III beta sliding clamp central" evidence="12">
    <location>
        <begin position="136"/>
        <end position="251"/>
    </location>
</feature>
<keyword evidence="7 10" id="KW-0235">DNA replication</keyword>
<evidence type="ECO:0000256" key="5">
    <source>
        <dbReference type="ARBA" id="ARBA00022679"/>
    </source>
</evidence>
<dbReference type="KEGG" id="nmk:CHR53_00010"/>
<gene>
    <name evidence="14" type="ORF">CHR53_00010</name>
</gene>